<organism evidence="2 3">
    <name type="scientific">Butyrivibrio fibrisolvens DSM 3071</name>
    <dbReference type="NCBI Taxonomy" id="1121131"/>
    <lineage>
        <taxon>Bacteria</taxon>
        <taxon>Bacillati</taxon>
        <taxon>Bacillota</taxon>
        <taxon>Clostridia</taxon>
        <taxon>Lachnospirales</taxon>
        <taxon>Lachnospiraceae</taxon>
        <taxon>Butyrivibrio</taxon>
    </lineage>
</organism>
<keyword evidence="3" id="KW-1185">Reference proteome</keyword>
<sequence length="511" mass="58762">MKKGKTHRRILSIFLSTIIFSLLICPYNVNAKKDEDEAFKNYIGGIYTDIDPADATELTSGETLEGDSSVEPFDLYKISSDGSDTLTIYLSCKFKCVNIYLFDKKGKYVDYDTVTIEDGYIENEDDTEKIYAWSNDTSSPLRFDMCVTYEIQKGSYYIVVNPGWQDVTYGGPYRITAALSDDEIDDPELSYLYEEESFSGYIAGIYTAVDPEDGMDIESDEEYEGNTKDNKFDLYKIAASDDDVMSIYLSIKAPNVNMYVFDRKGKNVPFTEIEIEDGYIENTDQDKIYAWSDDTSSPLRFDIEAEYEVQEGIYYIVICPGWQDVDNGGKYDLSVTLDKGSVPPEDRGPSTSKKSSDKKDVTQLTYMNYSFEVPDFWCDIYDNEGDMYIYTEGEYIFPVIYIFYDPIYTLDIEDTSTYKKCVKALKRVNEEAMEILFESPEVEEPEERYIAGYPAITSRGTIEYDGTNNFYSALFMDDENVYYIIMIDYDDAEIDLFADMEDILDSFEEIE</sequence>
<evidence type="ECO:0000256" key="1">
    <source>
        <dbReference type="SAM" id="MobiDB-lite"/>
    </source>
</evidence>
<name>A0A1M5W8G4_BUTFI</name>
<gene>
    <name evidence="2" type="ORF">SAMN02745229_00948</name>
</gene>
<dbReference type="EMBL" id="FQXK01000007">
    <property type="protein sequence ID" value="SHH83761.1"/>
    <property type="molecule type" value="Genomic_DNA"/>
</dbReference>
<feature type="region of interest" description="Disordered" evidence="1">
    <location>
        <begin position="338"/>
        <end position="357"/>
    </location>
</feature>
<dbReference type="RefSeq" id="WP_073385918.1">
    <property type="nucleotide sequence ID" value="NZ_FQXK01000007.1"/>
</dbReference>
<protein>
    <submittedName>
        <fullName evidence="2">Uncharacterized protein</fullName>
    </submittedName>
</protein>
<dbReference type="GeneID" id="89510142"/>
<dbReference type="STRING" id="1121131.SAMN02745229_00948"/>
<feature type="compositionally biased region" description="Basic and acidic residues" evidence="1">
    <location>
        <begin position="344"/>
        <end position="357"/>
    </location>
</feature>
<reference evidence="3" key="1">
    <citation type="submission" date="2016-11" db="EMBL/GenBank/DDBJ databases">
        <authorList>
            <person name="Varghese N."/>
            <person name="Submissions S."/>
        </authorList>
    </citation>
    <scope>NUCLEOTIDE SEQUENCE [LARGE SCALE GENOMIC DNA]</scope>
    <source>
        <strain evidence="3">DSM 3071</strain>
    </source>
</reference>
<proteinExistence type="predicted"/>
<dbReference type="AlphaFoldDB" id="A0A1M5W8G4"/>
<dbReference type="Proteomes" id="UP000184278">
    <property type="component" value="Unassembled WGS sequence"/>
</dbReference>
<accession>A0A1M5W8G4</accession>
<dbReference type="OrthoDB" id="2853361at2"/>
<evidence type="ECO:0000313" key="3">
    <source>
        <dbReference type="Proteomes" id="UP000184278"/>
    </source>
</evidence>
<evidence type="ECO:0000313" key="2">
    <source>
        <dbReference type="EMBL" id="SHH83761.1"/>
    </source>
</evidence>